<organism evidence="5 6">
    <name type="scientific">Pontibacter amylolyticus</name>
    <dbReference type="NCBI Taxonomy" id="1424080"/>
    <lineage>
        <taxon>Bacteria</taxon>
        <taxon>Pseudomonadati</taxon>
        <taxon>Bacteroidota</taxon>
        <taxon>Cytophagia</taxon>
        <taxon>Cytophagales</taxon>
        <taxon>Hymenobacteraceae</taxon>
        <taxon>Pontibacter</taxon>
    </lineage>
</organism>
<proteinExistence type="predicted"/>
<evidence type="ECO:0000313" key="6">
    <source>
        <dbReference type="Proteomes" id="UP000634043"/>
    </source>
</evidence>
<comment type="caution">
    <text evidence="5">The sequence shown here is derived from an EMBL/GenBank/DDBJ whole genome shotgun (WGS) entry which is preliminary data.</text>
</comment>
<keyword evidence="2 3" id="KW-0067">ATP-binding</keyword>
<name>A0ABQ1W7C7_9BACT</name>
<evidence type="ECO:0000256" key="3">
    <source>
        <dbReference type="PROSITE-ProRule" id="PRU00492"/>
    </source>
</evidence>
<dbReference type="Pfam" id="PF22357">
    <property type="entry name" value="AF1548-like_C"/>
    <property type="match status" value="1"/>
</dbReference>
<dbReference type="InterPro" id="IPR005144">
    <property type="entry name" value="ATP-cone_dom"/>
</dbReference>
<dbReference type="CDD" id="cd22308">
    <property type="entry name" value="Af1548-like"/>
    <property type="match status" value="1"/>
</dbReference>
<sequence length="302" mass="34700">MDICLAFLKLIPKQAPTMKDTLDQLVVTKASGEKVLFSVGKLRLSLLKSGADEEQADEVIRQLVPELTPGISTKKIYRKAFAILKRISSTAAARYSLKQGIMELGPSGFPFEKFVAEILRAQGYLTEIGVFIDGHCVRHEIDVLAVKDGRRVMIECKYHNLKRNKSDVKIPMYIHSRFKDVEKVWPSENEFEIRFHEVWVMTNTRFTEDAIRFASCMQMKLIGWDYPHKGGLKDIVDSYRLYPLTTLTTLTKAEKQRLLDLKIVLCSELLHHEELLHRAGLNEERAKRVMKEVEDLCNGRYA</sequence>
<keyword evidence="6" id="KW-1185">Reference proteome</keyword>
<dbReference type="InterPro" id="IPR054374">
    <property type="entry name" value="AF1548-like_C"/>
</dbReference>
<dbReference type="EMBL" id="BMFP01000003">
    <property type="protein sequence ID" value="GGG15119.1"/>
    <property type="molecule type" value="Genomic_DNA"/>
</dbReference>
<evidence type="ECO:0000256" key="2">
    <source>
        <dbReference type="ARBA" id="ARBA00022840"/>
    </source>
</evidence>
<gene>
    <name evidence="5" type="ORF">GCM10011323_19420</name>
</gene>
<evidence type="ECO:0000256" key="1">
    <source>
        <dbReference type="ARBA" id="ARBA00022741"/>
    </source>
</evidence>
<feature type="domain" description="ATP-cone" evidence="4">
    <location>
        <begin position="25"/>
        <end position="106"/>
    </location>
</feature>
<accession>A0ABQ1W7C7</accession>
<dbReference type="SUPFAM" id="SSF52980">
    <property type="entry name" value="Restriction endonuclease-like"/>
    <property type="match status" value="1"/>
</dbReference>
<dbReference type="InterPro" id="IPR007560">
    <property type="entry name" value="Restrct_endonuc_IV_Mrr"/>
</dbReference>
<dbReference type="Gene3D" id="3.40.1350.10">
    <property type="match status" value="1"/>
</dbReference>
<dbReference type="Proteomes" id="UP000634043">
    <property type="component" value="Unassembled WGS sequence"/>
</dbReference>
<evidence type="ECO:0000313" key="5">
    <source>
        <dbReference type="EMBL" id="GGG15119.1"/>
    </source>
</evidence>
<dbReference type="Pfam" id="PF04471">
    <property type="entry name" value="Mrr_cat"/>
    <property type="match status" value="1"/>
</dbReference>
<dbReference type="InterPro" id="IPR011856">
    <property type="entry name" value="tRNA_endonuc-like_dom_sf"/>
</dbReference>
<dbReference type="InterPro" id="IPR011335">
    <property type="entry name" value="Restrct_endonuc-II-like"/>
</dbReference>
<reference evidence="6" key="1">
    <citation type="journal article" date="2019" name="Int. J. Syst. Evol. Microbiol.">
        <title>The Global Catalogue of Microorganisms (GCM) 10K type strain sequencing project: providing services to taxonomists for standard genome sequencing and annotation.</title>
        <authorList>
            <consortium name="The Broad Institute Genomics Platform"/>
            <consortium name="The Broad Institute Genome Sequencing Center for Infectious Disease"/>
            <person name="Wu L."/>
            <person name="Ma J."/>
        </authorList>
    </citation>
    <scope>NUCLEOTIDE SEQUENCE [LARGE SCALE GENOMIC DNA]</scope>
    <source>
        <strain evidence="6">CGMCC 1.12749</strain>
    </source>
</reference>
<keyword evidence="1 3" id="KW-0547">Nucleotide-binding</keyword>
<evidence type="ECO:0000259" key="4">
    <source>
        <dbReference type="PROSITE" id="PS51161"/>
    </source>
</evidence>
<protein>
    <recommendedName>
        <fullName evidence="4">ATP-cone domain-containing protein</fullName>
    </recommendedName>
</protein>
<dbReference type="PROSITE" id="PS51161">
    <property type="entry name" value="ATP_CONE"/>
    <property type="match status" value="1"/>
</dbReference>